<organism evidence="2 3">
    <name type="scientific">Ligilactobacillus araffinosus DSM 20653</name>
    <dbReference type="NCBI Taxonomy" id="1423820"/>
    <lineage>
        <taxon>Bacteria</taxon>
        <taxon>Bacillati</taxon>
        <taxon>Bacillota</taxon>
        <taxon>Bacilli</taxon>
        <taxon>Lactobacillales</taxon>
        <taxon>Lactobacillaceae</taxon>
        <taxon>Ligilactobacillus</taxon>
    </lineage>
</organism>
<comment type="caution">
    <text evidence="2">The sequence shown here is derived from an EMBL/GenBank/DDBJ whole genome shotgun (WGS) entry which is preliminary data.</text>
</comment>
<dbReference type="AlphaFoldDB" id="A0A0R1ZMV0"/>
<dbReference type="STRING" id="1423820.FC64_GL001241"/>
<dbReference type="GO" id="GO:0016787">
    <property type="term" value="F:hydrolase activity"/>
    <property type="evidence" value="ECO:0007669"/>
    <property type="project" value="UniProtKB-KW"/>
</dbReference>
<protein>
    <submittedName>
        <fullName evidence="2">Hydrolase</fullName>
    </submittedName>
</protein>
<reference evidence="2 3" key="1">
    <citation type="journal article" date="2015" name="Genome Announc.">
        <title>Expanding the biotechnology potential of lactobacilli through comparative genomics of 213 strains and associated genera.</title>
        <authorList>
            <person name="Sun Z."/>
            <person name="Harris H.M."/>
            <person name="McCann A."/>
            <person name="Guo C."/>
            <person name="Argimon S."/>
            <person name="Zhang W."/>
            <person name="Yang X."/>
            <person name="Jeffery I.B."/>
            <person name="Cooney J.C."/>
            <person name="Kagawa T.F."/>
            <person name="Liu W."/>
            <person name="Song Y."/>
            <person name="Salvetti E."/>
            <person name="Wrobel A."/>
            <person name="Rasinkangas P."/>
            <person name="Parkhill J."/>
            <person name="Rea M.C."/>
            <person name="O'Sullivan O."/>
            <person name="Ritari J."/>
            <person name="Douillard F.P."/>
            <person name="Paul Ross R."/>
            <person name="Yang R."/>
            <person name="Briner A.E."/>
            <person name="Felis G.E."/>
            <person name="de Vos W.M."/>
            <person name="Barrangou R."/>
            <person name="Klaenhammer T.R."/>
            <person name="Caufield P.W."/>
            <person name="Cui Y."/>
            <person name="Zhang H."/>
            <person name="O'Toole P.W."/>
        </authorList>
    </citation>
    <scope>NUCLEOTIDE SEQUENCE [LARGE SCALE GENOMIC DNA]</scope>
    <source>
        <strain evidence="2 3">DSM 20653</strain>
    </source>
</reference>
<proteinExistence type="predicted"/>
<dbReference type="Pfam" id="PF01966">
    <property type="entry name" value="HD"/>
    <property type="match status" value="1"/>
</dbReference>
<evidence type="ECO:0000259" key="1">
    <source>
        <dbReference type="SMART" id="SM00471"/>
    </source>
</evidence>
<gene>
    <name evidence="2" type="ORF">FC64_GL001241</name>
</gene>
<dbReference type="EMBL" id="AYYZ01000029">
    <property type="protein sequence ID" value="KRM52044.1"/>
    <property type="molecule type" value="Genomic_DNA"/>
</dbReference>
<feature type="domain" description="HD/PDEase" evidence="1">
    <location>
        <begin position="20"/>
        <end position="140"/>
    </location>
</feature>
<dbReference type="Gene3D" id="1.20.58.1910">
    <property type="match status" value="1"/>
</dbReference>
<dbReference type="SMART" id="SM00471">
    <property type="entry name" value="HDc"/>
    <property type="match status" value="1"/>
</dbReference>
<dbReference type="CDD" id="cd00077">
    <property type="entry name" value="HDc"/>
    <property type="match status" value="1"/>
</dbReference>
<dbReference type="RefSeq" id="WP_057907060.1">
    <property type="nucleotide sequence ID" value="NZ_AYYZ01000029.1"/>
</dbReference>
<dbReference type="InterPro" id="IPR006674">
    <property type="entry name" value="HD_domain"/>
</dbReference>
<sequence length="219" mass="25329">MNDDLTEIKTFAKKCLDGDITGHDYFHVNRVAQLATRLYVADHAIPNKHAIFIIQIAAYLHDTIDEKVTDNISQRLTQIHNLKTIQALSSHDCENIFDTIQNMSFSKNIKHQHHLSVEGQYVQDADRIEALGAIGIARAFAYGGKHDNPIYDPRIPVMELTSHDQYRTKRETTINHFYEKLFTLEDLMNTSSGKKLAHQRTKFMRNFVNEFLAEWNLKD</sequence>
<dbReference type="PATRIC" id="fig|1423820.4.peg.1267"/>
<dbReference type="Proteomes" id="UP000051291">
    <property type="component" value="Unassembled WGS sequence"/>
</dbReference>
<dbReference type="SUPFAM" id="SSF109604">
    <property type="entry name" value="HD-domain/PDEase-like"/>
    <property type="match status" value="1"/>
</dbReference>
<accession>A0A0R1ZMV0</accession>
<name>A0A0R1ZMV0_9LACO</name>
<dbReference type="PANTHER" id="PTHR33594:SF1">
    <property type="entry name" value="HD_PDEASE DOMAIN-CONTAINING PROTEIN"/>
    <property type="match status" value="1"/>
</dbReference>
<keyword evidence="3" id="KW-1185">Reference proteome</keyword>
<dbReference type="PANTHER" id="PTHR33594">
    <property type="entry name" value="SUPERFAMILY HYDROLASE, PUTATIVE (AFU_ORTHOLOGUE AFUA_1G03035)-RELATED"/>
    <property type="match status" value="1"/>
</dbReference>
<dbReference type="Gene3D" id="1.10.472.50">
    <property type="entry name" value="HD-domain/PDEase-like"/>
    <property type="match status" value="1"/>
</dbReference>
<keyword evidence="2" id="KW-0378">Hydrolase</keyword>
<evidence type="ECO:0000313" key="2">
    <source>
        <dbReference type="EMBL" id="KRM52044.1"/>
    </source>
</evidence>
<evidence type="ECO:0000313" key="3">
    <source>
        <dbReference type="Proteomes" id="UP000051291"/>
    </source>
</evidence>
<dbReference type="InterPro" id="IPR003607">
    <property type="entry name" value="HD/PDEase_dom"/>
</dbReference>